<keyword evidence="13" id="KW-0119">Carbohydrate metabolism</keyword>
<evidence type="ECO:0000256" key="1">
    <source>
        <dbReference type="ARBA" id="ARBA00000382"/>
    </source>
</evidence>
<comment type="catalytic activity">
    <reaction evidence="1">
        <text>Hydrolysis of (1-&gt;3)-beta-D-glucosidic linkages in (1-&gt;3)-beta-D-glucans.</text>
        <dbReference type="EC" id="3.2.1.39"/>
    </reaction>
</comment>
<evidence type="ECO:0000256" key="18">
    <source>
        <dbReference type="ARBA" id="ARBA00043078"/>
    </source>
</evidence>
<evidence type="ECO:0000256" key="16">
    <source>
        <dbReference type="ARBA" id="ARBA00037649"/>
    </source>
</evidence>
<name>A0A1Y2BBD9_9TREE</name>
<dbReference type="GO" id="GO:0005886">
    <property type="term" value="C:plasma membrane"/>
    <property type="evidence" value="ECO:0007669"/>
    <property type="project" value="UniProtKB-SubCell"/>
</dbReference>
<keyword evidence="15" id="KW-0624">Polysaccharide degradation</keyword>
<evidence type="ECO:0000256" key="8">
    <source>
        <dbReference type="ARBA" id="ARBA00022525"/>
    </source>
</evidence>
<dbReference type="GO" id="GO:0009986">
    <property type="term" value="C:cell surface"/>
    <property type="evidence" value="ECO:0007669"/>
    <property type="project" value="TreeGrafter"/>
</dbReference>
<dbReference type="Pfam" id="PF00332">
    <property type="entry name" value="Glyco_hydro_17"/>
    <property type="match status" value="1"/>
</dbReference>
<accession>A0A1Y2BBD9</accession>
<feature type="compositionally biased region" description="Low complexity" evidence="20">
    <location>
        <begin position="188"/>
        <end position="198"/>
    </location>
</feature>
<sequence>MPIEQRYTPVPGMGREGNMASSSGFMRTSASGFELDNFYDGNVPAPHRLESYSDPFSSRPNSLAQIPSSTSTYRDLPSPPLGASHARSQSSISNMAPMSMAATATPATRDGNLAYQNIPSETYWTSDSPNLRGYSDPTPPARSKKAWYWIGGVALAIIVLVAVVVGVVVGKDRSGKGNNNDAVKSGDTNSTSTLSNSTDPSQFTKDSRLHQSFWAIAYTPQSTLLPWCGAVQANVTRDIQLLSQLTTRLRLYGANCNTTALVLQAIQDTKVNMTIWPAIYVDSNETAYSDQLTAVEAAIKTYGTDHIEGVIVGNEYILDTAGTDSLTDATYLSAVSDITDKVAQVKSDLDNMSLNKTLPVGTSDAGSIMSTTLAEGIDFFMANVHPWFGDVAIQDAATWTYNFFQEFDVEVAAQASNNPATYIAETGWPTAANATAYDNNGVSGSDGDASVANLQTFLDTFICQANNNGTNYFFFEAFDEPWKEEYGGVEPFWGVFDSDRNLKNLTIPTC</sequence>
<proteinExistence type="inferred from homology"/>
<feature type="region of interest" description="Disordered" evidence="20">
    <location>
        <begin position="50"/>
        <end position="89"/>
    </location>
</feature>
<feature type="region of interest" description="Disordered" evidence="20">
    <location>
        <begin position="174"/>
        <end position="203"/>
    </location>
</feature>
<dbReference type="GO" id="GO:0071555">
    <property type="term" value="P:cell wall organization"/>
    <property type="evidence" value="ECO:0007669"/>
    <property type="project" value="UniProtKB-KW"/>
</dbReference>
<feature type="transmembrane region" description="Helical" evidence="21">
    <location>
        <begin position="146"/>
        <end position="169"/>
    </location>
</feature>
<dbReference type="GO" id="GO:0009277">
    <property type="term" value="C:fungal-type cell wall"/>
    <property type="evidence" value="ECO:0007669"/>
    <property type="project" value="TreeGrafter"/>
</dbReference>
<keyword evidence="6" id="KW-1003">Cell membrane</keyword>
<evidence type="ECO:0000256" key="21">
    <source>
        <dbReference type="SAM" id="Phobius"/>
    </source>
</evidence>
<dbReference type="OrthoDB" id="68336at2759"/>
<dbReference type="Proteomes" id="UP000193986">
    <property type="component" value="Unassembled WGS sequence"/>
</dbReference>
<comment type="similarity">
    <text evidence="4 19">Belongs to the glycosyl hydrolase 17 family.</text>
</comment>
<dbReference type="GO" id="GO:0042973">
    <property type="term" value="F:glucan endo-1,3-beta-D-glucosidase activity"/>
    <property type="evidence" value="ECO:0007669"/>
    <property type="project" value="UniProtKB-EC"/>
</dbReference>
<evidence type="ECO:0000313" key="23">
    <source>
        <dbReference type="Proteomes" id="UP000193986"/>
    </source>
</evidence>
<evidence type="ECO:0000256" key="15">
    <source>
        <dbReference type="ARBA" id="ARBA00023326"/>
    </source>
</evidence>
<dbReference type="InterPro" id="IPR000490">
    <property type="entry name" value="Glyco_hydro_17"/>
</dbReference>
<gene>
    <name evidence="22" type="ORF">BCR39DRAFT_557999</name>
</gene>
<feature type="region of interest" description="Disordered" evidence="20">
    <location>
        <begin position="1"/>
        <end position="23"/>
    </location>
</feature>
<dbReference type="GO" id="GO:0005576">
    <property type="term" value="C:extracellular region"/>
    <property type="evidence" value="ECO:0007669"/>
    <property type="project" value="TreeGrafter"/>
</dbReference>
<keyword evidence="21" id="KW-1133">Transmembrane helix</keyword>
<evidence type="ECO:0000256" key="19">
    <source>
        <dbReference type="RuleBase" id="RU004335"/>
    </source>
</evidence>
<evidence type="ECO:0000256" key="10">
    <source>
        <dbReference type="ARBA" id="ARBA00022801"/>
    </source>
</evidence>
<dbReference type="GO" id="GO:0000272">
    <property type="term" value="P:polysaccharide catabolic process"/>
    <property type="evidence" value="ECO:0007669"/>
    <property type="project" value="UniProtKB-KW"/>
</dbReference>
<reference evidence="22 23" key="1">
    <citation type="submission" date="2016-07" db="EMBL/GenBank/DDBJ databases">
        <title>Pervasive Adenine N6-methylation of Active Genes in Fungi.</title>
        <authorList>
            <consortium name="DOE Joint Genome Institute"/>
            <person name="Mondo S.J."/>
            <person name="Dannebaum R.O."/>
            <person name="Kuo R.C."/>
            <person name="Labutti K."/>
            <person name="Haridas S."/>
            <person name="Kuo A."/>
            <person name="Salamov A."/>
            <person name="Ahrendt S.R."/>
            <person name="Lipzen A."/>
            <person name="Sullivan W."/>
            <person name="Andreopoulos W.B."/>
            <person name="Clum A."/>
            <person name="Lindquist E."/>
            <person name="Daum C."/>
            <person name="Ramamoorthy G.K."/>
            <person name="Gryganskyi A."/>
            <person name="Culley D."/>
            <person name="Magnuson J.K."/>
            <person name="James T.Y."/>
            <person name="O'Malley M.A."/>
            <person name="Stajich J.E."/>
            <person name="Spatafora J.W."/>
            <person name="Visel A."/>
            <person name="Grigoriev I.V."/>
        </authorList>
    </citation>
    <scope>NUCLEOTIDE SEQUENCE [LARGE SCALE GENOMIC DNA]</scope>
    <source>
        <strain evidence="22 23">68-887.2</strain>
    </source>
</reference>
<comment type="subcellular location">
    <subcellularLocation>
        <location evidence="3">Cell membrane</location>
        <topology evidence="3">Single-pass type II membrane protein</topology>
    </subcellularLocation>
    <subcellularLocation>
        <location evidence="2">Secreted</location>
        <location evidence="2">Cell wall</location>
    </subcellularLocation>
</comment>
<evidence type="ECO:0000256" key="17">
    <source>
        <dbReference type="ARBA" id="ARBA00042373"/>
    </source>
</evidence>
<dbReference type="FunCoup" id="A0A1Y2BBD9">
    <property type="interactions" value="28"/>
</dbReference>
<keyword evidence="7" id="KW-0134">Cell wall</keyword>
<keyword evidence="9" id="KW-0732">Signal</keyword>
<dbReference type="EMBL" id="MCFC01000013">
    <property type="protein sequence ID" value="ORY31807.1"/>
    <property type="molecule type" value="Genomic_DNA"/>
</dbReference>
<dbReference type="SUPFAM" id="SSF51445">
    <property type="entry name" value="(Trans)glycosidases"/>
    <property type="match status" value="1"/>
</dbReference>
<evidence type="ECO:0000256" key="20">
    <source>
        <dbReference type="SAM" id="MobiDB-lite"/>
    </source>
</evidence>
<evidence type="ECO:0000256" key="13">
    <source>
        <dbReference type="ARBA" id="ARBA00023277"/>
    </source>
</evidence>
<comment type="caution">
    <text evidence="22">The sequence shown here is derived from an EMBL/GenBank/DDBJ whole genome shotgun (WGS) entry which is preliminary data.</text>
</comment>
<dbReference type="Gene3D" id="3.20.20.80">
    <property type="entry name" value="Glycosidases"/>
    <property type="match status" value="1"/>
</dbReference>
<dbReference type="PANTHER" id="PTHR16631:SF17">
    <property type="entry name" value="GLUCAN ENDO-1,3-BETA-GLUCOSIDASE BTGC"/>
    <property type="match status" value="1"/>
</dbReference>
<dbReference type="EC" id="3.2.1.39" evidence="5"/>
<evidence type="ECO:0000256" key="14">
    <source>
        <dbReference type="ARBA" id="ARBA00023316"/>
    </source>
</evidence>
<evidence type="ECO:0000256" key="5">
    <source>
        <dbReference type="ARBA" id="ARBA00012780"/>
    </source>
</evidence>
<keyword evidence="14" id="KW-0961">Cell wall biogenesis/degradation</keyword>
<dbReference type="InterPro" id="IPR050732">
    <property type="entry name" value="Beta-glucan_modifiers"/>
</dbReference>
<evidence type="ECO:0000256" key="2">
    <source>
        <dbReference type="ARBA" id="ARBA00004191"/>
    </source>
</evidence>
<evidence type="ECO:0000313" key="22">
    <source>
        <dbReference type="EMBL" id="ORY31807.1"/>
    </source>
</evidence>
<keyword evidence="11 21" id="KW-0472">Membrane</keyword>
<dbReference type="PANTHER" id="PTHR16631">
    <property type="entry name" value="GLUCAN 1,3-BETA-GLUCOSIDASE"/>
    <property type="match status" value="1"/>
</dbReference>
<evidence type="ECO:0000256" key="12">
    <source>
        <dbReference type="ARBA" id="ARBA00023180"/>
    </source>
</evidence>
<dbReference type="InParanoid" id="A0A1Y2BBD9"/>
<keyword evidence="8" id="KW-0964">Secreted</keyword>
<keyword evidence="10 22" id="KW-0378">Hydrolase</keyword>
<evidence type="ECO:0000256" key="7">
    <source>
        <dbReference type="ARBA" id="ARBA00022512"/>
    </source>
</evidence>
<protein>
    <recommendedName>
        <fullName evidence="5">glucan endo-1,3-beta-D-glucosidase</fullName>
        <ecNumber evidence="5">3.2.1.39</ecNumber>
    </recommendedName>
    <alternativeName>
        <fullName evidence="18">Endo-1,3-beta-glucanase btgC</fullName>
    </alternativeName>
    <alternativeName>
        <fullName evidence="17">Laminarinase btgC</fullName>
    </alternativeName>
</protein>
<organism evidence="22 23">
    <name type="scientific">Naematelia encephala</name>
    <dbReference type="NCBI Taxonomy" id="71784"/>
    <lineage>
        <taxon>Eukaryota</taxon>
        <taxon>Fungi</taxon>
        <taxon>Dikarya</taxon>
        <taxon>Basidiomycota</taxon>
        <taxon>Agaricomycotina</taxon>
        <taxon>Tremellomycetes</taxon>
        <taxon>Tremellales</taxon>
        <taxon>Naemateliaceae</taxon>
        <taxon>Naematelia</taxon>
    </lineage>
</organism>
<dbReference type="STRING" id="71784.A0A1Y2BBD9"/>
<evidence type="ECO:0000256" key="6">
    <source>
        <dbReference type="ARBA" id="ARBA00022475"/>
    </source>
</evidence>
<evidence type="ECO:0000256" key="3">
    <source>
        <dbReference type="ARBA" id="ARBA00004401"/>
    </source>
</evidence>
<evidence type="ECO:0000256" key="9">
    <source>
        <dbReference type="ARBA" id="ARBA00022729"/>
    </source>
</evidence>
<dbReference type="InterPro" id="IPR017853">
    <property type="entry name" value="GH"/>
</dbReference>
<keyword evidence="12" id="KW-0325">Glycoprotein</keyword>
<evidence type="ECO:0000256" key="4">
    <source>
        <dbReference type="ARBA" id="ARBA00008773"/>
    </source>
</evidence>
<evidence type="ECO:0000256" key="11">
    <source>
        <dbReference type="ARBA" id="ARBA00023136"/>
    </source>
</evidence>
<keyword evidence="23" id="KW-1185">Reference proteome</keyword>
<keyword evidence="21" id="KW-0812">Transmembrane</keyword>
<dbReference type="AlphaFoldDB" id="A0A1Y2BBD9"/>
<comment type="function">
    <text evidence="16">Glucanases play a role in cell expansion during growth, in cell-cell fusion during mating, and in spore release during sporulation. This enzyme may be involved in beta-glucan degradation. Active on laminarin and lichenan.</text>
</comment>
<feature type="compositionally biased region" description="Polar residues" evidence="20">
    <location>
        <begin position="54"/>
        <end position="73"/>
    </location>
</feature>